<dbReference type="InterPro" id="IPR002099">
    <property type="entry name" value="MutL/Mlh/PMS"/>
</dbReference>
<dbReference type="InterPro" id="IPR042121">
    <property type="entry name" value="MutL_C_regsub"/>
</dbReference>
<dbReference type="PANTHER" id="PTHR10073">
    <property type="entry name" value="DNA MISMATCH REPAIR PROTEIN MLH, PMS, MUTL"/>
    <property type="match status" value="1"/>
</dbReference>
<reference evidence="7" key="1">
    <citation type="submission" date="2020-07" db="EMBL/GenBank/DDBJ databases">
        <title>Huge and variable diversity of episymbiotic CPR bacteria and DPANN archaea in groundwater ecosystems.</title>
        <authorList>
            <person name="He C.Y."/>
            <person name="Keren R."/>
            <person name="Whittaker M."/>
            <person name="Farag I.F."/>
            <person name="Doudna J."/>
            <person name="Cate J.H.D."/>
            <person name="Banfield J.F."/>
        </authorList>
    </citation>
    <scope>NUCLEOTIDE SEQUENCE</scope>
    <source>
        <strain evidence="7">NC_groundwater_17_Pr7_B-0.1um_64_12</strain>
    </source>
</reference>
<dbReference type="GO" id="GO:0006298">
    <property type="term" value="P:mismatch repair"/>
    <property type="evidence" value="ECO:0007669"/>
    <property type="project" value="UniProtKB-UniRule"/>
</dbReference>
<dbReference type="GO" id="GO:0032300">
    <property type="term" value="C:mismatch repair complex"/>
    <property type="evidence" value="ECO:0007669"/>
    <property type="project" value="InterPro"/>
</dbReference>
<evidence type="ECO:0000313" key="8">
    <source>
        <dbReference type="Proteomes" id="UP000727962"/>
    </source>
</evidence>
<dbReference type="GO" id="GO:0030983">
    <property type="term" value="F:mismatched DNA binding"/>
    <property type="evidence" value="ECO:0007669"/>
    <property type="project" value="InterPro"/>
</dbReference>
<dbReference type="Proteomes" id="UP000727962">
    <property type="component" value="Unassembled WGS sequence"/>
</dbReference>
<dbReference type="GO" id="GO:0005524">
    <property type="term" value="F:ATP binding"/>
    <property type="evidence" value="ECO:0007669"/>
    <property type="project" value="InterPro"/>
</dbReference>
<dbReference type="NCBIfam" id="TIGR00585">
    <property type="entry name" value="mutl"/>
    <property type="match status" value="1"/>
</dbReference>
<dbReference type="Gene3D" id="3.30.1540.20">
    <property type="entry name" value="MutL, C-terminal domain, dimerisation subdomain"/>
    <property type="match status" value="1"/>
</dbReference>
<protein>
    <recommendedName>
        <fullName evidence="4">DNA mismatch repair protein MutL</fullName>
    </recommendedName>
</protein>
<dbReference type="SUPFAM" id="SSF118116">
    <property type="entry name" value="DNA mismatch repair protein MutL"/>
    <property type="match status" value="1"/>
</dbReference>
<dbReference type="InterPro" id="IPR014790">
    <property type="entry name" value="MutL_C"/>
</dbReference>
<dbReference type="Pfam" id="PF13589">
    <property type="entry name" value="HATPase_c_3"/>
    <property type="match status" value="1"/>
</dbReference>
<dbReference type="InterPro" id="IPR013507">
    <property type="entry name" value="DNA_mismatch_S5_2-like"/>
</dbReference>
<gene>
    <name evidence="4 7" type="primary">mutL</name>
    <name evidence="7" type="ORF">HYR64_08560</name>
</gene>
<dbReference type="Pfam" id="PF08676">
    <property type="entry name" value="MutL_C"/>
    <property type="match status" value="1"/>
</dbReference>
<dbReference type="HAMAP" id="MF_00149">
    <property type="entry name" value="DNA_mis_repair"/>
    <property type="match status" value="1"/>
</dbReference>
<keyword evidence="2 4" id="KW-0227">DNA damage</keyword>
<dbReference type="PANTHER" id="PTHR10073:SF12">
    <property type="entry name" value="DNA MISMATCH REPAIR PROTEIN MLH1"/>
    <property type="match status" value="1"/>
</dbReference>
<dbReference type="InterPro" id="IPR036890">
    <property type="entry name" value="HATPase_C_sf"/>
</dbReference>
<name>A0A931PWY4_FIMGI</name>
<organism evidence="7 8">
    <name type="scientific">Fimbriimonas ginsengisoli</name>
    <dbReference type="NCBI Taxonomy" id="1005039"/>
    <lineage>
        <taxon>Bacteria</taxon>
        <taxon>Bacillati</taxon>
        <taxon>Armatimonadota</taxon>
        <taxon>Fimbriimonadia</taxon>
        <taxon>Fimbriimonadales</taxon>
        <taxon>Fimbriimonadaceae</taxon>
        <taxon>Fimbriimonas</taxon>
    </lineage>
</organism>
<dbReference type="InterPro" id="IPR020667">
    <property type="entry name" value="DNA_mismatch_repair_MutL"/>
</dbReference>
<keyword evidence="7" id="KW-0540">Nuclease</keyword>
<dbReference type="Gene3D" id="3.30.230.10">
    <property type="match status" value="1"/>
</dbReference>
<comment type="caution">
    <text evidence="7">The sequence shown here is derived from an EMBL/GenBank/DDBJ whole genome shotgun (WGS) entry which is preliminary data.</text>
</comment>
<dbReference type="FunFam" id="3.30.565.10:FF:000003">
    <property type="entry name" value="DNA mismatch repair endonuclease MutL"/>
    <property type="match status" value="1"/>
</dbReference>
<dbReference type="InterPro" id="IPR014762">
    <property type="entry name" value="DNA_mismatch_repair_CS"/>
</dbReference>
<evidence type="ECO:0000313" key="7">
    <source>
        <dbReference type="EMBL" id="MBI1757141.1"/>
    </source>
</evidence>
<dbReference type="InterPro" id="IPR037198">
    <property type="entry name" value="MutL_C_sf"/>
</dbReference>
<dbReference type="Gene3D" id="3.30.1370.100">
    <property type="entry name" value="MutL, C-terminal domain, regulatory subdomain"/>
    <property type="match status" value="1"/>
</dbReference>
<dbReference type="SMART" id="SM00853">
    <property type="entry name" value="MutL_C"/>
    <property type="match status" value="1"/>
</dbReference>
<dbReference type="SMART" id="SM01340">
    <property type="entry name" value="DNA_mis_repair"/>
    <property type="match status" value="1"/>
</dbReference>
<evidence type="ECO:0000256" key="4">
    <source>
        <dbReference type="HAMAP-Rule" id="MF_00149"/>
    </source>
</evidence>
<feature type="domain" description="DNA mismatch repair protein S5" evidence="6">
    <location>
        <begin position="212"/>
        <end position="330"/>
    </location>
</feature>
<evidence type="ECO:0000256" key="1">
    <source>
        <dbReference type="ARBA" id="ARBA00006082"/>
    </source>
</evidence>
<comment type="similarity">
    <text evidence="1 4">Belongs to the DNA mismatch repair MutL/HexB family.</text>
</comment>
<keyword evidence="7" id="KW-0255">Endonuclease</keyword>
<dbReference type="CDD" id="cd16926">
    <property type="entry name" value="HATPase_MutL-MLH-PMS-like"/>
    <property type="match status" value="1"/>
</dbReference>
<dbReference type="InterPro" id="IPR020568">
    <property type="entry name" value="Ribosomal_Su5_D2-typ_SF"/>
</dbReference>
<evidence type="ECO:0000256" key="3">
    <source>
        <dbReference type="ARBA" id="ARBA00023204"/>
    </source>
</evidence>
<dbReference type="InterPro" id="IPR042120">
    <property type="entry name" value="MutL_C_dimsub"/>
</dbReference>
<feature type="domain" description="MutL C-terminal dimerisation" evidence="5">
    <location>
        <begin position="405"/>
        <end position="548"/>
    </location>
</feature>
<dbReference type="Gene3D" id="3.30.565.10">
    <property type="entry name" value="Histidine kinase-like ATPase, C-terminal domain"/>
    <property type="match status" value="1"/>
</dbReference>
<evidence type="ECO:0000259" key="6">
    <source>
        <dbReference type="SMART" id="SM01340"/>
    </source>
</evidence>
<dbReference type="InterPro" id="IPR014721">
    <property type="entry name" value="Ribsml_uS5_D2-typ_fold_subgr"/>
</dbReference>
<dbReference type="Pfam" id="PF01119">
    <property type="entry name" value="DNA_mis_repair"/>
    <property type="match status" value="1"/>
</dbReference>
<sequence length="591" mass="63783">MPAALAKVVLLDAHTVNQIAAGEVVERPAAALKELLENAIDAGARRIEVELRDSGRTLIRVSDDGEGMSLEDARSALQRHATSKIRSAEDLRAVRTLGFRGEALPSIASVSRLTLSTGTSDGLRSVLRVEGSSVLEPEAASGPRGAEVRVEDLFYNTPARLKFLKSDTTELGACFEALSRTALAYPEIAFTLTHNGQAALSTTGSGDLLEAIASVWSRDIARTLAEVSAEIAGMRVFGFVSPPHVTRPTRAYQFLWVNGRPIRSRALTAAIDQAYRDLTPEKRYPVVALGIEIDPERLDVNVSPTKSEVKFQQEGAAFDAVRLAIKGALAEHGMMPSVEAVLRANEALAAASWPAVDLGGLSFRAQSPLSDMRVPLEGSGLTTDAPAALSTSRYPFAELLEGLRVLGQAMATFIVAETARGIVIIDQHVAHERILYEYLCGLRGPTAIEKQALLTPLTLELDRRAAVLLRERLGEIEAVGFDLEPFGGESYLVRAAPAALGGKDPIRALRDLVDELVDSAVTRRLAPTREQIWITASCKMAVKAGDSLGLAEMERLIVDLASTENPYMCPHGRPITLTLGRDELMRKFKRA</sequence>
<dbReference type="GO" id="GO:0004519">
    <property type="term" value="F:endonuclease activity"/>
    <property type="evidence" value="ECO:0007669"/>
    <property type="project" value="UniProtKB-KW"/>
</dbReference>
<evidence type="ECO:0000256" key="2">
    <source>
        <dbReference type="ARBA" id="ARBA00022763"/>
    </source>
</evidence>
<comment type="function">
    <text evidence="4">This protein is involved in the repair of mismatches in DNA. It is required for dam-dependent methyl-directed DNA mismatch repair. May act as a 'molecular matchmaker', a protein that promotes the formation of a stable complex between two or more DNA-binding proteins in an ATP-dependent manner without itself being part of a final effector complex.</text>
</comment>
<keyword evidence="7" id="KW-0378">Hydrolase</keyword>
<dbReference type="EMBL" id="JACOSL010000052">
    <property type="protein sequence ID" value="MBI1757141.1"/>
    <property type="molecule type" value="Genomic_DNA"/>
</dbReference>
<dbReference type="GO" id="GO:0016887">
    <property type="term" value="F:ATP hydrolysis activity"/>
    <property type="evidence" value="ECO:0007669"/>
    <property type="project" value="InterPro"/>
</dbReference>
<dbReference type="PROSITE" id="PS00058">
    <property type="entry name" value="DNA_MISMATCH_REPAIR_1"/>
    <property type="match status" value="1"/>
</dbReference>
<dbReference type="SUPFAM" id="SSF54211">
    <property type="entry name" value="Ribosomal protein S5 domain 2-like"/>
    <property type="match status" value="1"/>
</dbReference>
<proteinExistence type="inferred from homology"/>
<accession>A0A931PWY4</accession>
<dbReference type="AlphaFoldDB" id="A0A931PWY4"/>
<evidence type="ECO:0000259" key="5">
    <source>
        <dbReference type="SMART" id="SM00853"/>
    </source>
</evidence>
<dbReference type="CDD" id="cd00782">
    <property type="entry name" value="MutL_Trans"/>
    <property type="match status" value="1"/>
</dbReference>
<keyword evidence="3 4" id="KW-0234">DNA repair</keyword>
<dbReference type="InterPro" id="IPR038973">
    <property type="entry name" value="MutL/Mlh/Pms-like"/>
</dbReference>
<dbReference type="GO" id="GO:0140664">
    <property type="term" value="F:ATP-dependent DNA damage sensor activity"/>
    <property type="evidence" value="ECO:0007669"/>
    <property type="project" value="InterPro"/>
</dbReference>
<dbReference type="SUPFAM" id="SSF55874">
    <property type="entry name" value="ATPase domain of HSP90 chaperone/DNA topoisomerase II/histidine kinase"/>
    <property type="match status" value="1"/>
</dbReference>